<organism evidence="8 9">
    <name type="scientific">Kalanchoe fedtschenkoi</name>
    <name type="common">Lavender scallops</name>
    <name type="synonym">South American air plant</name>
    <dbReference type="NCBI Taxonomy" id="63787"/>
    <lineage>
        <taxon>Eukaryota</taxon>
        <taxon>Viridiplantae</taxon>
        <taxon>Streptophyta</taxon>
        <taxon>Embryophyta</taxon>
        <taxon>Tracheophyta</taxon>
        <taxon>Spermatophyta</taxon>
        <taxon>Magnoliopsida</taxon>
        <taxon>eudicotyledons</taxon>
        <taxon>Gunneridae</taxon>
        <taxon>Pentapetalae</taxon>
        <taxon>Saxifragales</taxon>
        <taxon>Crassulaceae</taxon>
        <taxon>Kalanchoe</taxon>
    </lineage>
</organism>
<evidence type="ECO:0000256" key="3">
    <source>
        <dbReference type="PROSITE-ProRule" id="PRU00703"/>
    </source>
</evidence>
<dbReference type="Pfam" id="PF00564">
    <property type="entry name" value="PB1"/>
    <property type="match status" value="1"/>
</dbReference>
<keyword evidence="9" id="KW-1185">Reference proteome</keyword>
<protein>
    <submittedName>
        <fullName evidence="8">Uncharacterized protein</fullName>
    </submittedName>
</protein>
<name>A0A7N0U0Q8_KALFE</name>
<dbReference type="SUPFAM" id="SSF54277">
    <property type="entry name" value="CAD &amp; PB1 domains"/>
    <property type="match status" value="1"/>
</dbReference>
<dbReference type="InterPro" id="IPR050511">
    <property type="entry name" value="AMPK_gamma/SDS23_families"/>
</dbReference>
<dbReference type="SUPFAM" id="SSF54631">
    <property type="entry name" value="CBS-domain pair"/>
    <property type="match status" value="2"/>
</dbReference>
<sequence length="550" mass="59551">MSGLAAPPRRGSLQQKRPPSAYRKPVSHENGNGTATSITTTNTVPKPPSPPPLNGTEERTVKKLRLSKALTIPEGTTVSDACRRMAARRVDAVLLTDANALLSGILTDKDIATRVIAEGLRPDQTLVAKIMTRNPIFVTADSLAMEALQKMVQGKFRHLPVVENGEVIALLDITKCLYDAISRMEKAAEQGKALAAAVEGVERQWGSDFSAPYAFIETLRDRMFKPSLATIVGENTKVGLVSPSDPVYVAAKKMRELRVNSVVIVLANKIQGILTSKDILMRVVAQNLSPELTLVEKVMTPHPECATLETTILDALHTMHDGKFLHLPVVDKDGNVAACIDVLQITHAAISMVENGSGAVNDMASTMMQKFWDSALALEPPDDYDTQSEVSALMASDGADLAKSSYPSLGLGNTFAFKFEDLKGRVHRLNFGTESLSELVSAILQRIGVDNAEDRPQILYEDDEGDKVLISTDSDLMAAVNHARTSGVKVLRLHLDYSDLHPHSAEQAQEMASKKETSVWTSVHTSVLAGAIILSGMGIMVYLKRSGSNH</sequence>
<feature type="domain" description="CBS" evidence="6">
    <location>
        <begin position="131"/>
        <end position="186"/>
    </location>
</feature>
<dbReference type="CDD" id="cd17782">
    <property type="entry name" value="CBS_pair_MUG70_2"/>
    <property type="match status" value="1"/>
</dbReference>
<feature type="compositionally biased region" description="Low complexity" evidence="4">
    <location>
        <begin position="30"/>
        <end position="44"/>
    </location>
</feature>
<dbReference type="PROSITE" id="PS51371">
    <property type="entry name" value="CBS"/>
    <property type="match status" value="4"/>
</dbReference>
<feature type="transmembrane region" description="Helical" evidence="5">
    <location>
        <begin position="519"/>
        <end position="543"/>
    </location>
</feature>
<reference evidence="8" key="1">
    <citation type="submission" date="2021-01" db="UniProtKB">
        <authorList>
            <consortium name="EnsemblPlants"/>
        </authorList>
    </citation>
    <scope>IDENTIFICATION</scope>
</reference>
<dbReference type="OMA" id="FPDSSQH"/>
<dbReference type="CDD" id="cd06409">
    <property type="entry name" value="PB1_MUG70"/>
    <property type="match status" value="1"/>
</dbReference>
<keyword evidence="1" id="KW-0677">Repeat</keyword>
<keyword evidence="5" id="KW-1133">Transmembrane helix</keyword>
<dbReference type="PANTHER" id="PTHR13780:SF125">
    <property type="entry name" value="MEIOTICALLY UP-REGULATED GENE 70 PROTEIN"/>
    <property type="match status" value="1"/>
</dbReference>
<dbReference type="Proteomes" id="UP000594263">
    <property type="component" value="Unplaced"/>
</dbReference>
<dbReference type="CDD" id="cd17781">
    <property type="entry name" value="CBS_pair_MUG70_1"/>
    <property type="match status" value="1"/>
</dbReference>
<dbReference type="InterPro" id="IPR000644">
    <property type="entry name" value="CBS_dom"/>
</dbReference>
<dbReference type="Gene3D" id="3.10.580.10">
    <property type="entry name" value="CBS-domain"/>
    <property type="match status" value="2"/>
</dbReference>
<dbReference type="SMART" id="SM00116">
    <property type="entry name" value="CBS"/>
    <property type="match status" value="4"/>
</dbReference>
<evidence type="ECO:0000256" key="4">
    <source>
        <dbReference type="SAM" id="MobiDB-lite"/>
    </source>
</evidence>
<dbReference type="PROSITE" id="PS51745">
    <property type="entry name" value="PB1"/>
    <property type="match status" value="1"/>
</dbReference>
<dbReference type="Gene3D" id="3.10.20.90">
    <property type="entry name" value="Phosphatidylinositol 3-kinase Catalytic Subunit, Chain A, domain 1"/>
    <property type="match status" value="1"/>
</dbReference>
<keyword evidence="5" id="KW-0812">Transmembrane</keyword>
<dbReference type="Pfam" id="PF00571">
    <property type="entry name" value="CBS"/>
    <property type="match status" value="4"/>
</dbReference>
<evidence type="ECO:0000256" key="2">
    <source>
        <dbReference type="ARBA" id="ARBA00023122"/>
    </source>
</evidence>
<feature type="domain" description="CBS" evidence="6">
    <location>
        <begin position="299"/>
        <end position="357"/>
    </location>
</feature>
<dbReference type="AlphaFoldDB" id="A0A7N0U0Q8"/>
<accession>A0A7N0U0Q8</accession>
<dbReference type="Gramene" id="Kaladp0050s0088.1.v1.1">
    <property type="protein sequence ID" value="Kaladp0050s0088.1.v1.1"/>
    <property type="gene ID" value="Kaladp0050s0088.v1.1"/>
</dbReference>
<evidence type="ECO:0000256" key="5">
    <source>
        <dbReference type="SAM" id="Phobius"/>
    </source>
</evidence>
<dbReference type="InterPro" id="IPR053793">
    <property type="entry name" value="PB1-like"/>
</dbReference>
<feature type="domain" description="CBS" evidence="6">
    <location>
        <begin position="65"/>
        <end position="124"/>
    </location>
</feature>
<evidence type="ECO:0000259" key="7">
    <source>
        <dbReference type="PROSITE" id="PS51745"/>
    </source>
</evidence>
<keyword evidence="2 3" id="KW-0129">CBS domain</keyword>
<dbReference type="InterPro" id="IPR046342">
    <property type="entry name" value="CBS_dom_sf"/>
</dbReference>
<evidence type="ECO:0000259" key="6">
    <source>
        <dbReference type="PROSITE" id="PS51371"/>
    </source>
</evidence>
<feature type="domain" description="PB1" evidence="7">
    <location>
        <begin position="412"/>
        <end position="498"/>
    </location>
</feature>
<feature type="region of interest" description="Disordered" evidence="4">
    <location>
        <begin position="1"/>
        <end position="57"/>
    </location>
</feature>
<proteinExistence type="predicted"/>
<dbReference type="InterPro" id="IPR000270">
    <property type="entry name" value="PB1_dom"/>
</dbReference>
<dbReference type="PANTHER" id="PTHR13780">
    <property type="entry name" value="AMP-ACTIVATED PROTEIN KINASE, GAMMA REGULATORY SUBUNIT"/>
    <property type="match status" value="1"/>
</dbReference>
<dbReference type="SMART" id="SM00666">
    <property type="entry name" value="PB1"/>
    <property type="match status" value="1"/>
</dbReference>
<dbReference type="EnsemblPlants" id="Kaladp0050s0088.1.v1.1">
    <property type="protein sequence ID" value="Kaladp0050s0088.1.v1.1"/>
    <property type="gene ID" value="Kaladp0050s0088.v1.1"/>
</dbReference>
<evidence type="ECO:0000313" key="9">
    <source>
        <dbReference type="Proteomes" id="UP000594263"/>
    </source>
</evidence>
<evidence type="ECO:0000256" key="1">
    <source>
        <dbReference type="ARBA" id="ARBA00022737"/>
    </source>
</evidence>
<evidence type="ECO:0000313" key="8">
    <source>
        <dbReference type="EnsemblPlants" id="Kaladp0050s0088.1.v1.1"/>
    </source>
</evidence>
<keyword evidence="5" id="KW-0472">Membrane</keyword>
<feature type="domain" description="CBS" evidence="6">
    <location>
        <begin position="234"/>
        <end position="291"/>
    </location>
</feature>